<proteinExistence type="predicted"/>
<gene>
    <name evidence="2" type="ORF">B0T20DRAFT_119332</name>
</gene>
<evidence type="ECO:0000313" key="2">
    <source>
        <dbReference type="EMBL" id="KAK3401630.1"/>
    </source>
</evidence>
<sequence>MRLKAFLCLAASRPCGLALVPAIQRPISSLGPDAPAPRTCKGSPAQPLFMHLIPHSPTSWSAREPVVLRWLDLFRYTDPCTGPFHGP</sequence>
<evidence type="ECO:0008006" key="4">
    <source>
        <dbReference type="Google" id="ProtNLM"/>
    </source>
</evidence>
<feature type="signal peptide" evidence="1">
    <location>
        <begin position="1"/>
        <end position="18"/>
    </location>
</feature>
<comment type="caution">
    <text evidence="2">The sequence shown here is derived from an EMBL/GenBank/DDBJ whole genome shotgun (WGS) entry which is preliminary data.</text>
</comment>
<protein>
    <recommendedName>
        <fullName evidence="4">Secreted protein</fullName>
    </recommendedName>
</protein>
<organism evidence="2 3">
    <name type="scientific">Sordaria brevicollis</name>
    <dbReference type="NCBI Taxonomy" id="83679"/>
    <lineage>
        <taxon>Eukaryota</taxon>
        <taxon>Fungi</taxon>
        <taxon>Dikarya</taxon>
        <taxon>Ascomycota</taxon>
        <taxon>Pezizomycotina</taxon>
        <taxon>Sordariomycetes</taxon>
        <taxon>Sordariomycetidae</taxon>
        <taxon>Sordariales</taxon>
        <taxon>Sordariaceae</taxon>
        <taxon>Sordaria</taxon>
    </lineage>
</organism>
<reference evidence="2" key="1">
    <citation type="journal article" date="2023" name="Mol. Phylogenet. Evol.">
        <title>Genome-scale phylogeny and comparative genomics of the fungal order Sordariales.</title>
        <authorList>
            <person name="Hensen N."/>
            <person name="Bonometti L."/>
            <person name="Westerberg I."/>
            <person name="Brannstrom I.O."/>
            <person name="Guillou S."/>
            <person name="Cros-Aarteil S."/>
            <person name="Calhoun S."/>
            <person name="Haridas S."/>
            <person name="Kuo A."/>
            <person name="Mondo S."/>
            <person name="Pangilinan J."/>
            <person name="Riley R."/>
            <person name="LaButti K."/>
            <person name="Andreopoulos B."/>
            <person name="Lipzen A."/>
            <person name="Chen C."/>
            <person name="Yan M."/>
            <person name="Daum C."/>
            <person name="Ng V."/>
            <person name="Clum A."/>
            <person name="Steindorff A."/>
            <person name="Ohm R.A."/>
            <person name="Martin F."/>
            <person name="Silar P."/>
            <person name="Natvig D.O."/>
            <person name="Lalanne C."/>
            <person name="Gautier V."/>
            <person name="Ament-Velasquez S.L."/>
            <person name="Kruys A."/>
            <person name="Hutchinson M.I."/>
            <person name="Powell A.J."/>
            <person name="Barry K."/>
            <person name="Miller A.N."/>
            <person name="Grigoriev I.V."/>
            <person name="Debuchy R."/>
            <person name="Gladieux P."/>
            <person name="Hiltunen Thoren M."/>
            <person name="Johannesson H."/>
        </authorList>
    </citation>
    <scope>NUCLEOTIDE SEQUENCE</scope>
    <source>
        <strain evidence="2">FGSC 1904</strain>
    </source>
</reference>
<evidence type="ECO:0000256" key="1">
    <source>
        <dbReference type="SAM" id="SignalP"/>
    </source>
</evidence>
<evidence type="ECO:0000313" key="3">
    <source>
        <dbReference type="Proteomes" id="UP001281003"/>
    </source>
</evidence>
<dbReference type="EMBL" id="JAUTDP010000002">
    <property type="protein sequence ID" value="KAK3401630.1"/>
    <property type="molecule type" value="Genomic_DNA"/>
</dbReference>
<dbReference type="Proteomes" id="UP001281003">
    <property type="component" value="Unassembled WGS sequence"/>
</dbReference>
<accession>A0AAE0PKG2</accession>
<reference evidence="2" key="2">
    <citation type="submission" date="2023-07" db="EMBL/GenBank/DDBJ databases">
        <authorList>
            <consortium name="Lawrence Berkeley National Laboratory"/>
            <person name="Haridas S."/>
            <person name="Hensen N."/>
            <person name="Bonometti L."/>
            <person name="Westerberg I."/>
            <person name="Brannstrom I.O."/>
            <person name="Guillou S."/>
            <person name="Cros-Aarteil S."/>
            <person name="Calhoun S."/>
            <person name="Kuo A."/>
            <person name="Mondo S."/>
            <person name="Pangilinan J."/>
            <person name="Riley R."/>
            <person name="LaButti K."/>
            <person name="Andreopoulos B."/>
            <person name="Lipzen A."/>
            <person name="Chen C."/>
            <person name="Yanf M."/>
            <person name="Daum C."/>
            <person name="Ng V."/>
            <person name="Clum A."/>
            <person name="Steindorff A."/>
            <person name="Ohm R."/>
            <person name="Martin F."/>
            <person name="Silar P."/>
            <person name="Natvig D."/>
            <person name="Lalanne C."/>
            <person name="Gautier V."/>
            <person name="Ament-velasquez S.L."/>
            <person name="Kruys A."/>
            <person name="Hutchinson M.I."/>
            <person name="Powell A.J."/>
            <person name="Barry K."/>
            <person name="Miller A.N."/>
            <person name="Grigoriev I.V."/>
            <person name="Debuchy R."/>
            <person name="Gladieux P."/>
            <person name="Thoren M.H."/>
            <person name="Johannesson H."/>
        </authorList>
    </citation>
    <scope>NUCLEOTIDE SEQUENCE</scope>
    <source>
        <strain evidence="2">FGSC 1904</strain>
    </source>
</reference>
<dbReference type="AlphaFoldDB" id="A0AAE0PKG2"/>
<name>A0AAE0PKG2_SORBR</name>
<feature type="chain" id="PRO_5042031205" description="Secreted protein" evidence="1">
    <location>
        <begin position="19"/>
        <end position="87"/>
    </location>
</feature>
<keyword evidence="1" id="KW-0732">Signal</keyword>
<keyword evidence="3" id="KW-1185">Reference proteome</keyword>